<dbReference type="Gene3D" id="2.120.10.80">
    <property type="entry name" value="Kelch-type beta propeller"/>
    <property type="match status" value="1"/>
</dbReference>
<dbReference type="SUPFAM" id="SSF117281">
    <property type="entry name" value="Kelch motif"/>
    <property type="match status" value="1"/>
</dbReference>
<organism evidence="1 2">
    <name type="scientific">Porphyra umbilicalis</name>
    <name type="common">Purple laver</name>
    <name type="synonym">Red alga</name>
    <dbReference type="NCBI Taxonomy" id="2786"/>
    <lineage>
        <taxon>Eukaryota</taxon>
        <taxon>Rhodophyta</taxon>
        <taxon>Bangiophyceae</taxon>
        <taxon>Bangiales</taxon>
        <taxon>Bangiaceae</taxon>
        <taxon>Porphyra</taxon>
    </lineage>
</organism>
<dbReference type="InterPro" id="IPR015915">
    <property type="entry name" value="Kelch-typ_b-propeller"/>
</dbReference>
<protein>
    <submittedName>
        <fullName evidence="1">Uncharacterized protein</fullName>
    </submittedName>
</protein>
<proteinExistence type="predicted"/>
<reference evidence="1 2" key="1">
    <citation type="submission" date="2017-03" db="EMBL/GenBank/DDBJ databases">
        <title>WGS assembly of Porphyra umbilicalis.</title>
        <authorList>
            <person name="Brawley S.H."/>
            <person name="Blouin N.A."/>
            <person name="Ficko-Blean E."/>
            <person name="Wheeler G.L."/>
            <person name="Lohr M."/>
            <person name="Goodson H.V."/>
            <person name="Jenkins J.W."/>
            <person name="Blaby-Haas C.E."/>
            <person name="Helliwell K.E."/>
            <person name="Chan C."/>
            <person name="Marriage T."/>
            <person name="Bhattacharya D."/>
            <person name="Klein A.S."/>
            <person name="Badis Y."/>
            <person name="Brodie J."/>
            <person name="Cao Y."/>
            <person name="Collen J."/>
            <person name="Dittami S.M."/>
            <person name="Gachon C.M."/>
            <person name="Green B.R."/>
            <person name="Karpowicz S."/>
            <person name="Kim J.W."/>
            <person name="Kudahl U."/>
            <person name="Lin S."/>
            <person name="Michel G."/>
            <person name="Mittag M."/>
            <person name="Olson B.J."/>
            <person name="Pangilinan J."/>
            <person name="Peng Y."/>
            <person name="Qiu H."/>
            <person name="Shu S."/>
            <person name="Singer J.T."/>
            <person name="Smith A.G."/>
            <person name="Sprecher B.N."/>
            <person name="Wagner V."/>
            <person name="Wang W."/>
            <person name="Wang Z.-Y."/>
            <person name="Yan J."/>
            <person name="Yarish C."/>
            <person name="Zoeuner-Riek S."/>
            <person name="Zhuang Y."/>
            <person name="Zou Y."/>
            <person name="Lindquist E.A."/>
            <person name="Grimwood J."/>
            <person name="Barry K."/>
            <person name="Rokhsar D.S."/>
            <person name="Schmutz J."/>
            <person name="Stiller J.W."/>
            <person name="Grossman A.R."/>
            <person name="Prochnik S.E."/>
        </authorList>
    </citation>
    <scope>NUCLEOTIDE SEQUENCE [LARGE SCALE GENOMIC DNA]</scope>
    <source>
        <strain evidence="1">4086291</strain>
    </source>
</reference>
<gene>
    <name evidence="1" type="ORF">BU14_0357s0025</name>
</gene>
<keyword evidence="2" id="KW-1185">Reference proteome</keyword>
<evidence type="ECO:0000313" key="2">
    <source>
        <dbReference type="Proteomes" id="UP000218209"/>
    </source>
</evidence>
<name>A0A1X6NY77_PORUM</name>
<dbReference type="EMBL" id="KV919003">
    <property type="protein sequence ID" value="OSX73333.1"/>
    <property type="molecule type" value="Genomic_DNA"/>
</dbReference>
<dbReference type="Proteomes" id="UP000218209">
    <property type="component" value="Unassembled WGS sequence"/>
</dbReference>
<dbReference type="AlphaFoldDB" id="A0A1X6NY77"/>
<evidence type="ECO:0000313" key="1">
    <source>
        <dbReference type="EMBL" id="OSX73333.1"/>
    </source>
</evidence>
<sequence length="175" mass="18308">MGGPRSTAPTFTPAAATRYGHGFVSHNGRLYLLSGRLSVASGHPTLIYTPATRTWTTDLLPLVLVYRPGAAREWTDGDAIPAQRFEPRLGGSGRRARRHFCGNVGGHGVHSASSDALTRYVPSAAGHSASWTALPAAPHVRDHLYAAVSYGQLLLLGGHDGISGAGTTTVSAIDV</sequence>
<accession>A0A1X6NY77</accession>